<dbReference type="GO" id="GO:1900376">
    <property type="term" value="P:regulation of secondary metabolite biosynthetic process"/>
    <property type="evidence" value="ECO:0007669"/>
    <property type="project" value="TreeGrafter"/>
</dbReference>
<evidence type="ECO:0000256" key="3">
    <source>
        <dbReference type="ARBA" id="ARBA00022833"/>
    </source>
</evidence>
<dbReference type="InterPro" id="IPR036388">
    <property type="entry name" value="WH-like_DNA-bd_sf"/>
</dbReference>
<name>A0A2H0BI25_UNCKA</name>
<dbReference type="InterPro" id="IPR036390">
    <property type="entry name" value="WH_DNA-bd_sf"/>
</dbReference>
<dbReference type="Pfam" id="PF01475">
    <property type="entry name" value="FUR"/>
    <property type="match status" value="1"/>
</dbReference>
<dbReference type="Gene3D" id="3.30.1490.190">
    <property type="match status" value="1"/>
</dbReference>
<dbReference type="GO" id="GO:0045892">
    <property type="term" value="P:negative regulation of DNA-templated transcription"/>
    <property type="evidence" value="ECO:0007669"/>
    <property type="project" value="TreeGrafter"/>
</dbReference>
<comment type="cofactor">
    <cofactor evidence="7">
        <name>Zn(2+)</name>
        <dbReference type="ChEBI" id="CHEBI:29105"/>
    </cofactor>
    <text evidence="7">Binds 1 zinc ion per subunit.</text>
</comment>
<dbReference type="Gene3D" id="1.10.10.10">
    <property type="entry name" value="Winged helix-like DNA-binding domain superfamily/Winged helix DNA-binding domain"/>
    <property type="match status" value="1"/>
</dbReference>
<feature type="binding site" evidence="7">
    <location>
        <position position="98"/>
    </location>
    <ligand>
        <name>Zn(2+)</name>
        <dbReference type="ChEBI" id="CHEBI:29105"/>
    </ligand>
</feature>
<comment type="caution">
    <text evidence="9">The sequence shown here is derived from an EMBL/GenBank/DDBJ whole genome shotgun (WGS) entry which is preliminary data.</text>
</comment>
<gene>
    <name evidence="9" type="ORF">COX05_01820</name>
</gene>
<feature type="binding site" evidence="7">
    <location>
        <position position="144"/>
    </location>
    <ligand>
        <name>Zn(2+)</name>
        <dbReference type="ChEBI" id="CHEBI:29105"/>
    </ligand>
</feature>
<evidence type="ECO:0000256" key="1">
    <source>
        <dbReference type="ARBA" id="ARBA00007957"/>
    </source>
</evidence>
<protein>
    <recommendedName>
        <fullName evidence="11">Transcriptional repressor</fullName>
    </recommendedName>
</protein>
<accession>A0A2H0BI25</accession>
<keyword evidence="5" id="KW-0238">DNA-binding</keyword>
<evidence type="ECO:0000256" key="8">
    <source>
        <dbReference type="PIRSR" id="PIRSR602481-2"/>
    </source>
</evidence>
<dbReference type="PANTHER" id="PTHR33202">
    <property type="entry name" value="ZINC UPTAKE REGULATION PROTEIN"/>
    <property type="match status" value="1"/>
</dbReference>
<feature type="binding site" evidence="7">
    <location>
        <position position="141"/>
    </location>
    <ligand>
        <name>Zn(2+)</name>
        <dbReference type="ChEBI" id="CHEBI:29105"/>
    </ligand>
</feature>
<evidence type="ECO:0000313" key="9">
    <source>
        <dbReference type="EMBL" id="PIP56668.1"/>
    </source>
</evidence>
<proteinExistence type="inferred from homology"/>
<dbReference type="SUPFAM" id="SSF46785">
    <property type="entry name" value="Winged helix' DNA-binding domain"/>
    <property type="match status" value="1"/>
</dbReference>
<keyword evidence="8" id="KW-0408">Iron</keyword>
<reference evidence="9 10" key="1">
    <citation type="submission" date="2017-09" db="EMBL/GenBank/DDBJ databases">
        <title>Depth-based differentiation of microbial function through sediment-hosted aquifers and enrichment of novel symbionts in the deep terrestrial subsurface.</title>
        <authorList>
            <person name="Probst A.J."/>
            <person name="Ladd B."/>
            <person name="Jarett J.K."/>
            <person name="Geller-Mcgrath D.E."/>
            <person name="Sieber C.M."/>
            <person name="Emerson J.B."/>
            <person name="Anantharaman K."/>
            <person name="Thomas B.C."/>
            <person name="Malmstrom R."/>
            <person name="Stieglmeier M."/>
            <person name="Klingl A."/>
            <person name="Woyke T."/>
            <person name="Ryan C.M."/>
            <person name="Banfield J.F."/>
        </authorList>
    </citation>
    <scope>NUCLEOTIDE SEQUENCE [LARGE SCALE GENOMIC DNA]</scope>
    <source>
        <strain evidence="9">CG22_combo_CG10-13_8_21_14_all_39_12</strain>
    </source>
</reference>
<evidence type="ECO:0000256" key="7">
    <source>
        <dbReference type="PIRSR" id="PIRSR602481-1"/>
    </source>
</evidence>
<dbReference type="CDD" id="cd07153">
    <property type="entry name" value="Fur_like"/>
    <property type="match status" value="1"/>
</dbReference>
<keyword evidence="6" id="KW-0804">Transcription</keyword>
<keyword evidence="4" id="KW-0805">Transcription regulation</keyword>
<keyword evidence="2" id="KW-0678">Repressor</keyword>
<comment type="similarity">
    <text evidence="1">Belongs to the Fur family.</text>
</comment>
<dbReference type="EMBL" id="PCSU01000027">
    <property type="protein sequence ID" value="PIP56668.1"/>
    <property type="molecule type" value="Genomic_DNA"/>
</dbReference>
<feature type="binding site" evidence="8">
    <location>
        <position position="92"/>
    </location>
    <ligand>
        <name>Fe cation</name>
        <dbReference type="ChEBI" id="CHEBI:24875"/>
    </ligand>
</feature>
<dbReference type="InterPro" id="IPR043135">
    <property type="entry name" value="Fur_C"/>
</dbReference>
<organism evidence="9 10">
    <name type="scientific">candidate division WWE3 bacterium CG22_combo_CG10-13_8_21_14_all_39_12</name>
    <dbReference type="NCBI Taxonomy" id="1975094"/>
    <lineage>
        <taxon>Bacteria</taxon>
        <taxon>Katanobacteria</taxon>
    </lineage>
</organism>
<dbReference type="GO" id="GO:0008270">
    <property type="term" value="F:zinc ion binding"/>
    <property type="evidence" value="ECO:0007669"/>
    <property type="project" value="TreeGrafter"/>
</dbReference>
<evidence type="ECO:0000313" key="10">
    <source>
        <dbReference type="Proteomes" id="UP000228495"/>
    </source>
</evidence>
<comment type="cofactor">
    <cofactor evidence="8">
        <name>Mn(2+)</name>
        <dbReference type="ChEBI" id="CHEBI:29035"/>
    </cofactor>
    <cofactor evidence="8">
        <name>Fe(2+)</name>
        <dbReference type="ChEBI" id="CHEBI:29033"/>
    </cofactor>
    <text evidence="8">Binds 1 Mn(2+) or Fe(2+) ion per subunit.</text>
</comment>
<evidence type="ECO:0008006" key="11">
    <source>
        <dbReference type="Google" id="ProtNLM"/>
    </source>
</evidence>
<dbReference type="AlphaFoldDB" id="A0A2H0BI25"/>
<feature type="binding site" evidence="8">
    <location>
        <position position="133"/>
    </location>
    <ligand>
        <name>Fe cation</name>
        <dbReference type="ChEBI" id="CHEBI:24875"/>
    </ligand>
</feature>
<dbReference type="InterPro" id="IPR002481">
    <property type="entry name" value="FUR"/>
</dbReference>
<evidence type="ECO:0000256" key="6">
    <source>
        <dbReference type="ARBA" id="ARBA00023163"/>
    </source>
</evidence>
<dbReference type="GO" id="GO:0003700">
    <property type="term" value="F:DNA-binding transcription factor activity"/>
    <property type="evidence" value="ECO:0007669"/>
    <property type="project" value="InterPro"/>
</dbReference>
<feature type="binding site" evidence="8">
    <location>
        <position position="113"/>
    </location>
    <ligand>
        <name>Fe cation</name>
        <dbReference type="ChEBI" id="CHEBI:24875"/>
    </ligand>
</feature>
<evidence type="ECO:0000256" key="4">
    <source>
        <dbReference type="ARBA" id="ARBA00023015"/>
    </source>
</evidence>
<keyword evidence="7" id="KW-0479">Metal-binding</keyword>
<feature type="binding site" evidence="7">
    <location>
        <position position="101"/>
    </location>
    <ligand>
        <name>Zn(2+)</name>
        <dbReference type="ChEBI" id="CHEBI:29105"/>
    </ligand>
</feature>
<evidence type="ECO:0000256" key="2">
    <source>
        <dbReference type="ARBA" id="ARBA00022491"/>
    </source>
</evidence>
<sequence length="145" mass="16600">MVMQISAEKLCLHLKSHGRRLTKARRAVIEYLFKVSAPVTAVDIIENLHNKGLQVNKTTVYRELEFLVKMNVVNEVSISKQIMHYEVSHLDHHHHLVCDKCGCIQEVDTSAVEMEMTKLESRVLGLGFKIDHHNLEFFGTCADCK</sequence>
<keyword evidence="3 7" id="KW-0862">Zinc</keyword>
<dbReference type="PANTHER" id="PTHR33202:SF7">
    <property type="entry name" value="FERRIC UPTAKE REGULATION PROTEIN"/>
    <property type="match status" value="1"/>
</dbReference>
<evidence type="ECO:0000256" key="5">
    <source>
        <dbReference type="ARBA" id="ARBA00023125"/>
    </source>
</evidence>
<dbReference type="GO" id="GO:0000976">
    <property type="term" value="F:transcription cis-regulatory region binding"/>
    <property type="evidence" value="ECO:0007669"/>
    <property type="project" value="TreeGrafter"/>
</dbReference>
<dbReference type="Proteomes" id="UP000228495">
    <property type="component" value="Unassembled WGS sequence"/>
</dbReference>